<accession>E6MRU8</accession>
<keyword evidence="2" id="KW-1185">Reference proteome</keyword>
<protein>
    <submittedName>
        <fullName evidence="1">Uncharacterized protein</fullName>
    </submittedName>
</protein>
<gene>
    <name evidence="1" type="ORF">HMPREF9420_2216</name>
</gene>
<evidence type="ECO:0000313" key="2">
    <source>
        <dbReference type="Proteomes" id="UP000003874"/>
    </source>
</evidence>
<dbReference type="HOGENOM" id="CLU_3220285_0_0_10"/>
<dbReference type="Proteomes" id="UP000003874">
    <property type="component" value="Unassembled WGS sequence"/>
</dbReference>
<sequence length="44" mass="5141">MERTIMINKSIYTRKLLKAKACFFQNTNYALSLHNTLGLNILPR</sequence>
<name>E6MRU8_9BACT</name>
<proteinExistence type="predicted"/>
<comment type="caution">
    <text evidence="1">The sequence shown here is derived from an EMBL/GenBank/DDBJ whole genome shotgun (WGS) entry which is preliminary data.</text>
</comment>
<reference evidence="1 2" key="1">
    <citation type="submission" date="2010-12" db="EMBL/GenBank/DDBJ databases">
        <authorList>
            <person name="Muzny D."/>
            <person name="Qin X."/>
            <person name="Deng J."/>
            <person name="Jiang H."/>
            <person name="Liu Y."/>
            <person name="Qu J."/>
            <person name="Song X.-Z."/>
            <person name="Zhang L."/>
            <person name="Thornton R."/>
            <person name="Coyle M."/>
            <person name="Francisco L."/>
            <person name="Jackson L."/>
            <person name="Javaid M."/>
            <person name="Korchina V."/>
            <person name="Kovar C."/>
            <person name="Mata R."/>
            <person name="Mathew T."/>
            <person name="Ngo R."/>
            <person name="Nguyen L."/>
            <person name="Nguyen N."/>
            <person name="Okwuonu G."/>
            <person name="Ongeri F."/>
            <person name="Pham C."/>
            <person name="Simmons D."/>
            <person name="Wilczek-Boney K."/>
            <person name="Hale W."/>
            <person name="Jakkamsetti A."/>
            <person name="Pham P."/>
            <person name="Ruth R."/>
            <person name="San Lucas F."/>
            <person name="Warren J."/>
            <person name="Zhang J."/>
            <person name="Zhao Z."/>
            <person name="Zhou C."/>
            <person name="Zhu D."/>
            <person name="Lee S."/>
            <person name="Bess C."/>
            <person name="Blankenburg K."/>
            <person name="Forbes L."/>
            <person name="Fu Q."/>
            <person name="Gubbala S."/>
            <person name="Hirani K."/>
            <person name="Jayaseelan J.C."/>
            <person name="Lara F."/>
            <person name="Munidasa M."/>
            <person name="Palculict T."/>
            <person name="Patil S."/>
            <person name="Pu L.-L."/>
            <person name="Saada N."/>
            <person name="Tang L."/>
            <person name="Weissenberger G."/>
            <person name="Zhu Y."/>
            <person name="Hemphill L."/>
            <person name="Shang Y."/>
            <person name="Youmans B."/>
            <person name="Ayvaz T."/>
            <person name="Ross M."/>
            <person name="Santibanez J."/>
            <person name="Aqrawi P."/>
            <person name="Gross S."/>
            <person name="Joshi V."/>
            <person name="Fowler G."/>
            <person name="Nazareth L."/>
            <person name="Reid J."/>
            <person name="Worley K."/>
            <person name="Petrosino J."/>
            <person name="Highlander S."/>
            <person name="Gibbs R."/>
        </authorList>
    </citation>
    <scope>NUCLEOTIDE SEQUENCE [LARGE SCALE GENOMIC DNA]</scope>
    <source>
        <strain evidence="1 2">DSM 15606</strain>
    </source>
</reference>
<dbReference type="EMBL" id="AEQO01000174">
    <property type="protein sequence ID" value="EFV03669.1"/>
    <property type="molecule type" value="Genomic_DNA"/>
</dbReference>
<evidence type="ECO:0000313" key="1">
    <source>
        <dbReference type="EMBL" id="EFV03669.1"/>
    </source>
</evidence>
<dbReference type="AlphaFoldDB" id="E6MRU8"/>
<organism evidence="1 2">
    <name type="scientific">Segatella salivae DSM 15606</name>
    <dbReference type="NCBI Taxonomy" id="888832"/>
    <lineage>
        <taxon>Bacteria</taxon>
        <taxon>Pseudomonadati</taxon>
        <taxon>Bacteroidota</taxon>
        <taxon>Bacteroidia</taxon>
        <taxon>Bacteroidales</taxon>
        <taxon>Prevotellaceae</taxon>
        <taxon>Segatella</taxon>
    </lineage>
</organism>